<dbReference type="Proteomes" id="UP001345827">
    <property type="component" value="Unassembled WGS sequence"/>
</dbReference>
<proteinExistence type="predicted"/>
<protein>
    <recommendedName>
        <fullName evidence="3">F-box domain-containing protein</fullName>
    </recommendedName>
</protein>
<evidence type="ECO:0000313" key="2">
    <source>
        <dbReference type="Proteomes" id="UP001345827"/>
    </source>
</evidence>
<evidence type="ECO:0008006" key="3">
    <source>
        <dbReference type="Google" id="ProtNLM"/>
    </source>
</evidence>
<comment type="caution">
    <text evidence="1">The sequence shown here is derived from an EMBL/GenBank/DDBJ whole genome shotgun (WGS) entry which is preliminary data.</text>
</comment>
<reference evidence="1 2" key="1">
    <citation type="submission" date="2023-06" db="EMBL/GenBank/DDBJ databases">
        <title>Black Yeasts Isolated from many extreme environments.</title>
        <authorList>
            <person name="Coleine C."/>
            <person name="Stajich J.E."/>
            <person name="Selbmann L."/>
        </authorList>
    </citation>
    <scope>NUCLEOTIDE SEQUENCE [LARGE SCALE GENOMIC DNA]</scope>
    <source>
        <strain evidence="1 2">CCFEE 5887</strain>
    </source>
</reference>
<dbReference type="AlphaFoldDB" id="A0AAV9Q7Z1"/>
<name>A0AAV9Q7Z1_9PEZI</name>
<evidence type="ECO:0000313" key="1">
    <source>
        <dbReference type="EMBL" id="KAK5535857.1"/>
    </source>
</evidence>
<organism evidence="1 2">
    <name type="scientific">Vermiconidia calcicola</name>
    <dbReference type="NCBI Taxonomy" id="1690605"/>
    <lineage>
        <taxon>Eukaryota</taxon>
        <taxon>Fungi</taxon>
        <taxon>Dikarya</taxon>
        <taxon>Ascomycota</taxon>
        <taxon>Pezizomycotina</taxon>
        <taxon>Dothideomycetes</taxon>
        <taxon>Dothideomycetidae</taxon>
        <taxon>Mycosphaerellales</taxon>
        <taxon>Extremaceae</taxon>
        <taxon>Vermiconidia</taxon>
    </lineage>
</organism>
<keyword evidence="2" id="KW-1185">Reference proteome</keyword>
<accession>A0AAV9Q7Z1</accession>
<sequence length="189" mass="22087">MPVTTRAMARRHQRESTDVQFKYFLALPLEIRTEIYSYIAACPETRHSLMAVSRQISEECTPLIFRQLQFTIHVPYPSALQAGLSKNEIQLTTRCTPDDFDRFYLRRMSAFRLRNIHSLSYNVTGRRRQFSETDCAGTEELGRVMLSHNGSLDCLEEVVISLKPIWMVLQNEVKIDKEKLWSRINEEGR</sequence>
<gene>
    <name evidence="1" type="ORF">LTR25_005759</name>
</gene>
<dbReference type="EMBL" id="JAXLQG010000009">
    <property type="protein sequence ID" value="KAK5535857.1"/>
    <property type="molecule type" value="Genomic_DNA"/>
</dbReference>